<evidence type="ECO:0000256" key="1">
    <source>
        <dbReference type="SAM" id="MobiDB-lite"/>
    </source>
</evidence>
<reference evidence="2" key="1">
    <citation type="submission" date="2021-03" db="EMBL/GenBank/DDBJ databases">
        <title>Draft genome sequence of rust myrtle Austropuccinia psidii MF-1, a brazilian biotype.</title>
        <authorList>
            <person name="Quecine M.C."/>
            <person name="Pachon D.M.R."/>
            <person name="Bonatelli M.L."/>
            <person name="Correr F.H."/>
            <person name="Franceschini L.M."/>
            <person name="Leite T.F."/>
            <person name="Margarido G.R.A."/>
            <person name="Almeida C.A."/>
            <person name="Ferrarezi J.A."/>
            <person name="Labate C.A."/>
        </authorList>
    </citation>
    <scope>NUCLEOTIDE SEQUENCE</scope>
    <source>
        <strain evidence="2">MF-1</strain>
    </source>
</reference>
<proteinExistence type="predicted"/>
<name>A0A9Q3GXV9_9BASI</name>
<protein>
    <submittedName>
        <fullName evidence="2">Uncharacterized protein</fullName>
    </submittedName>
</protein>
<accession>A0A9Q3GXV9</accession>
<organism evidence="2 3">
    <name type="scientific">Austropuccinia psidii MF-1</name>
    <dbReference type="NCBI Taxonomy" id="1389203"/>
    <lineage>
        <taxon>Eukaryota</taxon>
        <taxon>Fungi</taxon>
        <taxon>Dikarya</taxon>
        <taxon>Basidiomycota</taxon>
        <taxon>Pucciniomycotina</taxon>
        <taxon>Pucciniomycetes</taxon>
        <taxon>Pucciniales</taxon>
        <taxon>Sphaerophragmiaceae</taxon>
        <taxon>Austropuccinia</taxon>
    </lineage>
</organism>
<comment type="caution">
    <text evidence="2">The sequence shown here is derived from an EMBL/GenBank/DDBJ whole genome shotgun (WGS) entry which is preliminary data.</text>
</comment>
<sequence>MLPFGRVLKGLKGSKNLPGTSGAAHDGESSSLGGRLADPIAHSGEDSFSSTRPLLSAHSPRRSSLGEPEVALRPLERNPAIPYERVNLAQRLPTAEAWEQQKGIVSFYPFKDSFQGLRNLIRDHHDVLKQFSAAKSIYDKQVILERGLELNAKSALDDLPFVQANVEIYSRILLQGNKPLDLRLEAVAHSGIEDWLASLRRLDNMDQRSYTLIADLQSALVTRLKNNLASIKERKQEIEELEKIPGALVIPPEGRLKMSTAAEVQKVEAVFKADTRFKSIFEQFALLPLGKTGRGLFREKVKELKPLLSKNTEVTNAREKSTAANFVAYLIQSKNNQFTKIKVESDNMKYLTDKVDNWAASDWVSDVTKKRLSWAIRNPEKLRTYRDGNPSSSTAAP</sequence>
<feature type="region of interest" description="Disordered" evidence="1">
    <location>
        <begin position="11"/>
        <end position="70"/>
    </location>
</feature>
<evidence type="ECO:0000313" key="3">
    <source>
        <dbReference type="Proteomes" id="UP000765509"/>
    </source>
</evidence>
<dbReference type="AlphaFoldDB" id="A0A9Q3GXV9"/>
<gene>
    <name evidence="2" type="ORF">O181_023267</name>
</gene>
<keyword evidence="3" id="KW-1185">Reference proteome</keyword>
<dbReference type="EMBL" id="AVOT02007275">
    <property type="protein sequence ID" value="MBW0483552.1"/>
    <property type="molecule type" value="Genomic_DNA"/>
</dbReference>
<dbReference type="Proteomes" id="UP000765509">
    <property type="component" value="Unassembled WGS sequence"/>
</dbReference>
<evidence type="ECO:0000313" key="2">
    <source>
        <dbReference type="EMBL" id="MBW0483552.1"/>
    </source>
</evidence>